<name>A0ABD6AQ40_9EURY</name>
<accession>A0ABD6AQ40</accession>
<organism evidence="1 2">
    <name type="scientific">Halorubrum rutilum</name>
    <dbReference type="NCBI Taxonomy" id="1364933"/>
    <lineage>
        <taxon>Archaea</taxon>
        <taxon>Methanobacteriati</taxon>
        <taxon>Methanobacteriota</taxon>
        <taxon>Stenosarchaea group</taxon>
        <taxon>Halobacteria</taxon>
        <taxon>Halobacteriales</taxon>
        <taxon>Haloferacaceae</taxon>
        <taxon>Halorubrum</taxon>
    </lineage>
</organism>
<keyword evidence="2" id="KW-1185">Reference proteome</keyword>
<proteinExistence type="predicted"/>
<dbReference type="Proteomes" id="UP001596545">
    <property type="component" value="Unassembled WGS sequence"/>
</dbReference>
<dbReference type="EMBL" id="JBHTBL010000032">
    <property type="protein sequence ID" value="MFC7326080.1"/>
    <property type="molecule type" value="Genomic_DNA"/>
</dbReference>
<dbReference type="RefSeq" id="WP_256409753.1">
    <property type="nucleotide sequence ID" value="NZ_JANHDN010000006.1"/>
</dbReference>
<sequence>MSQIKVKTESFGDDILAPLRRVEVGEVTVDTPTVAIDIKKTREHESVQENARGVNELHRSVNGQTLTQALRGGEDAIVKSLQRGYNKTREDELTIAFISYDLTTPISESEAEYLCDVIASFSDVMTVPLMPELARTVDSENGVSDPAFRSYLESVKTFLDVADRAAPKMPVMGVVPILGHEYTTELMDVYGREQVRAFCLNFDRTRITANAKVDIVRPMMNSIARRGIEESVLFYGINLDPGDRDDSLGGRPAADFAGLGMGLDIIGGSHVSPRMPPSAYEDAEAKSGEDTITFKLFDKDGWIYRDIPLDELSEVFPEDSSLDAEHVVERCRRSPKNTLNRLQKVVNAEQKALAAGELHPEIEDGNLVEYLAEKKGVTPSTTASFQRIRGDFDSGLEQSGLDDF</sequence>
<evidence type="ECO:0000313" key="2">
    <source>
        <dbReference type="Proteomes" id="UP001596545"/>
    </source>
</evidence>
<protein>
    <submittedName>
        <fullName evidence="1">Uncharacterized protein</fullName>
    </submittedName>
</protein>
<gene>
    <name evidence="1" type="ORF">ACFQMF_16110</name>
</gene>
<evidence type="ECO:0000313" key="1">
    <source>
        <dbReference type="EMBL" id="MFC7326080.1"/>
    </source>
</evidence>
<comment type="caution">
    <text evidence="1">The sequence shown here is derived from an EMBL/GenBank/DDBJ whole genome shotgun (WGS) entry which is preliminary data.</text>
</comment>
<reference evidence="1 2" key="1">
    <citation type="journal article" date="2019" name="Int. J. Syst. Evol. Microbiol.">
        <title>The Global Catalogue of Microorganisms (GCM) 10K type strain sequencing project: providing services to taxonomists for standard genome sequencing and annotation.</title>
        <authorList>
            <consortium name="The Broad Institute Genomics Platform"/>
            <consortium name="The Broad Institute Genome Sequencing Center for Infectious Disease"/>
            <person name="Wu L."/>
            <person name="Ma J."/>
        </authorList>
    </citation>
    <scope>NUCLEOTIDE SEQUENCE [LARGE SCALE GENOMIC DNA]</scope>
    <source>
        <strain evidence="1 2">CGMCC 1.12554</strain>
    </source>
</reference>
<dbReference type="AlphaFoldDB" id="A0ABD6AQ40"/>